<sequence length="77" mass="9035">MLFSGSVIFKISHLNAMILSSKILFYLGVFLFYFDIALRKRLTFYQNFGLSKTVLILISFLLDTLITVLFIKFIRLF</sequence>
<dbReference type="Proteomes" id="UP000204551">
    <property type="component" value="Chromosome"/>
</dbReference>
<protein>
    <submittedName>
        <fullName evidence="2">Uncharacterized protein</fullName>
    </submittedName>
</protein>
<evidence type="ECO:0000313" key="2">
    <source>
        <dbReference type="EMBL" id="ASO08221.1"/>
    </source>
</evidence>
<accession>A0A221V559</accession>
<keyword evidence="1" id="KW-1133">Transmembrane helix</keyword>
<dbReference type="KEGG" id="aalg:AREALGSMS7_04835"/>
<name>A0A221V559_9FLAO</name>
<dbReference type="AlphaFoldDB" id="A0A221V559"/>
<organism evidence="2 3">
    <name type="scientific">Arenibacter algicola</name>
    <dbReference type="NCBI Taxonomy" id="616991"/>
    <lineage>
        <taxon>Bacteria</taxon>
        <taxon>Pseudomonadati</taxon>
        <taxon>Bacteroidota</taxon>
        <taxon>Flavobacteriia</taxon>
        <taxon>Flavobacteriales</taxon>
        <taxon>Flavobacteriaceae</taxon>
        <taxon>Arenibacter</taxon>
    </lineage>
</organism>
<dbReference type="EMBL" id="CP022515">
    <property type="protein sequence ID" value="ASO08221.1"/>
    <property type="molecule type" value="Genomic_DNA"/>
</dbReference>
<gene>
    <name evidence="2" type="ORF">AREALGSMS7_04835</name>
</gene>
<evidence type="ECO:0000313" key="3">
    <source>
        <dbReference type="Proteomes" id="UP000204551"/>
    </source>
</evidence>
<reference evidence="2 3" key="1">
    <citation type="submission" date="2017-07" db="EMBL/GenBank/DDBJ databases">
        <title>Genome Sequence of Arenibacter algicola Strain SMS7 Isolated from a culture of the Diatom Skeletonema marinoi.</title>
        <authorList>
            <person name="Topel M."/>
            <person name="Pinder M.I.M."/>
            <person name="Johansson O.N."/>
            <person name="Kourtchenko O."/>
            <person name="Godhe A."/>
            <person name="Clarke A.K."/>
        </authorList>
    </citation>
    <scope>NUCLEOTIDE SEQUENCE [LARGE SCALE GENOMIC DNA]</scope>
    <source>
        <strain evidence="2 3">SMS7</strain>
    </source>
</reference>
<feature type="transmembrane region" description="Helical" evidence="1">
    <location>
        <begin position="12"/>
        <end position="34"/>
    </location>
</feature>
<feature type="transmembrane region" description="Helical" evidence="1">
    <location>
        <begin position="54"/>
        <end position="74"/>
    </location>
</feature>
<evidence type="ECO:0000256" key="1">
    <source>
        <dbReference type="SAM" id="Phobius"/>
    </source>
</evidence>
<proteinExistence type="predicted"/>
<keyword evidence="1" id="KW-0472">Membrane</keyword>
<keyword evidence="1" id="KW-0812">Transmembrane</keyword>